<organism evidence="7 8">
    <name type="scientific">Acetivibrio thermocellus AD2</name>
    <dbReference type="NCBI Taxonomy" id="1138384"/>
    <lineage>
        <taxon>Bacteria</taxon>
        <taxon>Bacillati</taxon>
        <taxon>Bacillota</taxon>
        <taxon>Clostridia</taxon>
        <taxon>Eubacteriales</taxon>
        <taxon>Oscillospiraceae</taxon>
        <taxon>Acetivibrio</taxon>
    </lineage>
</organism>
<dbReference type="Pfam" id="PF06271">
    <property type="entry name" value="RDD"/>
    <property type="match status" value="1"/>
</dbReference>
<dbReference type="AlphaFoldDB" id="A0AB36TGC1"/>
<evidence type="ECO:0000256" key="4">
    <source>
        <dbReference type="ARBA" id="ARBA00023136"/>
    </source>
</evidence>
<keyword evidence="3 5" id="KW-1133">Transmembrane helix</keyword>
<feature type="transmembrane region" description="Helical" evidence="5">
    <location>
        <begin position="158"/>
        <end position="181"/>
    </location>
</feature>
<comment type="subcellular location">
    <subcellularLocation>
        <location evidence="1">Membrane</location>
        <topology evidence="1">Multi-pass membrane protein</topology>
    </subcellularLocation>
</comment>
<dbReference type="EMBL" id="PDBW01000001">
    <property type="protein sequence ID" value="PFH02813.1"/>
    <property type="molecule type" value="Genomic_DNA"/>
</dbReference>
<evidence type="ECO:0000259" key="6">
    <source>
        <dbReference type="Pfam" id="PF06271"/>
    </source>
</evidence>
<evidence type="ECO:0000256" key="1">
    <source>
        <dbReference type="ARBA" id="ARBA00004141"/>
    </source>
</evidence>
<dbReference type="GO" id="GO:0016020">
    <property type="term" value="C:membrane"/>
    <property type="evidence" value="ECO:0007669"/>
    <property type="project" value="UniProtKB-SubCell"/>
</dbReference>
<keyword evidence="2 5" id="KW-0812">Transmembrane</keyword>
<dbReference type="Proteomes" id="UP000223596">
    <property type="component" value="Unassembled WGS sequence"/>
</dbReference>
<comment type="caution">
    <text evidence="7">The sequence shown here is derived from an EMBL/GenBank/DDBJ whole genome shotgun (WGS) entry which is preliminary data.</text>
</comment>
<evidence type="ECO:0000313" key="7">
    <source>
        <dbReference type="EMBL" id="PFH02813.1"/>
    </source>
</evidence>
<evidence type="ECO:0000313" key="8">
    <source>
        <dbReference type="Proteomes" id="UP000223596"/>
    </source>
</evidence>
<reference evidence="7 8" key="1">
    <citation type="submission" date="2017-09" db="EMBL/GenBank/DDBJ databases">
        <title>Evaluation of Pacific Biosciences Sequencing Technology to Finishing C. thermocellum Genome Sequences.</title>
        <authorList>
            <person name="Brown S."/>
        </authorList>
    </citation>
    <scope>NUCLEOTIDE SEQUENCE [LARGE SCALE GENOMIC DNA]</scope>
    <source>
        <strain evidence="7 8">AD2</strain>
    </source>
</reference>
<dbReference type="RefSeq" id="WP_003516166.1">
    <property type="nucleotide sequence ID" value="NZ_CP013828.1"/>
</dbReference>
<name>A0AB36TGC1_ACETH</name>
<protein>
    <submittedName>
        <fullName evidence="7">RDD family protein</fullName>
    </submittedName>
</protein>
<evidence type="ECO:0000256" key="2">
    <source>
        <dbReference type="ARBA" id="ARBA00022692"/>
    </source>
</evidence>
<feature type="domain" description="RDD" evidence="6">
    <location>
        <begin position="20"/>
        <end position="143"/>
    </location>
</feature>
<evidence type="ECO:0000256" key="3">
    <source>
        <dbReference type="ARBA" id="ARBA00022989"/>
    </source>
</evidence>
<keyword evidence="4 5" id="KW-0472">Membrane</keyword>
<evidence type="ECO:0000256" key="5">
    <source>
        <dbReference type="SAM" id="Phobius"/>
    </source>
</evidence>
<accession>A0AB36TGC1</accession>
<dbReference type="InterPro" id="IPR010432">
    <property type="entry name" value="RDD"/>
</dbReference>
<dbReference type="GeneID" id="35806113"/>
<proteinExistence type="predicted"/>
<feature type="transmembrane region" description="Helical" evidence="5">
    <location>
        <begin position="107"/>
        <end position="129"/>
    </location>
</feature>
<sequence length="189" mass="21864">MSEYDRKTDPQGFYNIFTVQPWVRFWARVIDTFIIDTIVRITQLLFFPGSTFEPVLLTVGTYFIWALAEAKLISTWGTTPGKWLLKIKVRSNNSQILDFKTALKRSILVWMLGMGFGIFTTISYIFGYYELTRKGITPWDRISECTVQYEKISENRRIAVVLTVIGLSVMYFALIFVNALLYSIKAHGL</sequence>
<gene>
    <name evidence="7" type="ORF">M972_111601</name>
</gene>